<name>A0AAN5DBZ7_9BILA</name>
<gene>
    <name evidence="3" type="ORF">PMAYCL1PPCAC_30891</name>
</gene>
<organism evidence="3 4">
    <name type="scientific">Pristionchus mayeri</name>
    <dbReference type="NCBI Taxonomy" id="1317129"/>
    <lineage>
        <taxon>Eukaryota</taxon>
        <taxon>Metazoa</taxon>
        <taxon>Ecdysozoa</taxon>
        <taxon>Nematoda</taxon>
        <taxon>Chromadorea</taxon>
        <taxon>Rhabditida</taxon>
        <taxon>Rhabditina</taxon>
        <taxon>Diplogasteromorpha</taxon>
        <taxon>Diplogasteroidea</taxon>
        <taxon>Neodiplogasteridae</taxon>
        <taxon>Pristionchus</taxon>
    </lineage>
</organism>
<dbReference type="SUPFAM" id="SSF54695">
    <property type="entry name" value="POZ domain"/>
    <property type="match status" value="1"/>
</dbReference>
<dbReference type="Pfam" id="PF00651">
    <property type="entry name" value="BTB"/>
    <property type="match status" value="1"/>
</dbReference>
<dbReference type="InterPro" id="IPR008974">
    <property type="entry name" value="TRAF-like"/>
</dbReference>
<dbReference type="AlphaFoldDB" id="A0AAN5DBZ7"/>
<evidence type="ECO:0000256" key="1">
    <source>
        <dbReference type="SAM" id="MobiDB-lite"/>
    </source>
</evidence>
<feature type="compositionally biased region" description="Low complexity" evidence="1">
    <location>
        <begin position="418"/>
        <end position="433"/>
    </location>
</feature>
<reference evidence="4" key="1">
    <citation type="submission" date="2022-10" db="EMBL/GenBank/DDBJ databases">
        <title>Genome assembly of Pristionchus species.</title>
        <authorList>
            <person name="Yoshida K."/>
            <person name="Sommer R.J."/>
        </authorList>
    </citation>
    <scope>NUCLEOTIDE SEQUENCE [LARGE SCALE GENOMIC DNA]</scope>
    <source>
        <strain evidence="4">RS5460</strain>
    </source>
</reference>
<dbReference type="Proteomes" id="UP001328107">
    <property type="component" value="Unassembled WGS sequence"/>
</dbReference>
<dbReference type="PANTHER" id="PTHR47022:SF1">
    <property type="entry name" value="BTB AND MATH DOMAIN-CONTAINING PROTEIN 36-RELATED"/>
    <property type="match status" value="1"/>
</dbReference>
<dbReference type="PANTHER" id="PTHR47022">
    <property type="entry name" value="BTB AND MATH DOMAIN-CONTAINING PROTEIN 36-RELATED"/>
    <property type="match status" value="1"/>
</dbReference>
<feature type="compositionally biased region" description="Polar residues" evidence="1">
    <location>
        <begin position="363"/>
        <end position="385"/>
    </location>
</feature>
<feature type="compositionally biased region" description="Pro residues" evidence="1">
    <location>
        <begin position="434"/>
        <end position="447"/>
    </location>
</feature>
<dbReference type="InterPro" id="IPR011333">
    <property type="entry name" value="SKP1/BTB/POZ_sf"/>
</dbReference>
<accession>A0AAN5DBZ7</accession>
<protein>
    <recommendedName>
        <fullName evidence="2">BTB domain-containing protein</fullName>
    </recommendedName>
</protein>
<dbReference type="Gene3D" id="3.30.710.10">
    <property type="entry name" value="Potassium Channel Kv1.1, Chain A"/>
    <property type="match status" value="1"/>
</dbReference>
<evidence type="ECO:0000313" key="3">
    <source>
        <dbReference type="EMBL" id="GMR60696.1"/>
    </source>
</evidence>
<feature type="region of interest" description="Disordered" evidence="1">
    <location>
        <begin position="418"/>
        <end position="458"/>
    </location>
</feature>
<feature type="domain" description="BTB" evidence="2">
    <location>
        <begin position="173"/>
        <end position="233"/>
    </location>
</feature>
<dbReference type="CDD" id="cd14733">
    <property type="entry name" value="BACK"/>
    <property type="match status" value="1"/>
</dbReference>
<dbReference type="Gene3D" id="2.60.210.10">
    <property type="entry name" value="Apoptosis, Tumor Necrosis Factor Receptor Associated Protein 2, Chain A"/>
    <property type="match status" value="1"/>
</dbReference>
<dbReference type="CDD" id="cd18186">
    <property type="entry name" value="BTB_POZ_ZBTB_KLHL-like"/>
    <property type="match status" value="1"/>
</dbReference>
<comment type="caution">
    <text evidence="3">The sequence shown here is derived from an EMBL/GenBank/DDBJ whole genome shotgun (WGS) entry which is preliminary data.</text>
</comment>
<dbReference type="EMBL" id="BTRK01000006">
    <property type="protein sequence ID" value="GMR60696.1"/>
    <property type="molecule type" value="Genomic_DNA"/>
</dbReference>
<proteinExistence type="predicted"/>
<sequence length="480" mass="54361">MVPPFKKIKQEDPALVAMRTMHEYLTIAFPKTRMVSNLAVVAPDIKGFRWTVTCESIVDIDSMDDEAYLSFTVKNHMNDDCDAWYCDTTLTLLIPHINQSKCKFRVLPYRFSPTDDKFTFHNIINTDDFLADSGYFKDDEPCNISIRIEVNSVDGKKFFKRQHIDWSEETTGSDVCLVVEGKKFFVGKHFLVRHATFFGSMFYGGFKEQKMEEIELKDVDKHYFEMFLNYLHNFNGQKIDSNNVWQLLDLADRYDCQAMMLGCEKFIMETREYSHAERFLLADKYRLYALKDRCFSQLVNADQITDLIKSPFYKELDKETQDVLTMKLADLYDVRRGMPYNPQMNQYLGPSYNGPFNAWSGPSTSSYQPQPVFTSRPSNSSSYAPYNQPPPPMNFGGPGPSRPMMGSGMNSMNPIAAPPGFSNNPGPSNYNPFPAAPPAPVIPPPPARKAAVRKPRQTKAQIAAAVAAAAFGQLAVGSSS</sequence>
<feature type="region of interest" description="Disordered" evidence="1">
    <location>
        <begin position="363"/>
        <end position="406"/>
    </location>
</feature>
<dbReference type="InterPro" id="IPR000210">
    <property type="entry name" value="BTB/POZ_dom"/>
</dbReference>
<keyword evidence="4" id="KW-1185">Reference proteome</keyword>
<dbReference type="SMART" id="SM00225">
    <property type="entry name" value="BTB"/>
    <property type="match status" value="1"/>
</dbReference>
<evidence type="ECO:0000259" key="2">
    <source>
        <dbReference type="PROSITE" id="PS50097"/>
    </source>
</evidence>
<dbReference type="PROSITE" id="PS50097">
    <property type="entry name" value="BTB"/>
    <property type="match status" value="1"/>
</dbReference>
<evidence type="ECO:0000313" key="4">
    <source>
        <dbReference type="Proteomes" id="UP001328107"/>
    </source>
</evidence>